<feature type="compositionally biased region" description="Low complexity" evidence="1">
    <location>
        <begin position="86"/>
        <end position="97"/>
    </location>
</feature>
<dbReference type="Proteomes" id="UP001190700">
    <property type="component" value="Unassembled WGS sequence"/>
</dbReference>
<dbReference type="EMBL" id="LGRX02018156">
    <property type="protein sequence ID" value="KAK3260115.1"/>
    <property type="molecule type" value="Genomic_DNA"/>
</dbReference>
<feature type="region of interest" description="Disordered" evidence="1">
    <location>
        <begin position="1"/>
        <end position="32"/>
    </location>
</feature>
<accession>A0AAE0FII9</accession>
<evidence type="ECO:0000313" key="2">
    <source>
        <dbReference type="EMBL" id="KAK3260115.1"/>
    </source>
</evidence>
<feature type="region of interest" description="Disordered" evidence="1">
    <location>
        <begin position="50"/>
        <end position="152"/>
    </location>
</feature>
<feature type="compositionally biased region" description="Acidic residues" evidence="1">
    <location>
        <begin position="125"/>
        <end position="137"/>
    </location>
</feature>
<evidence type="ECO:0000313" key="3">
    <source>
        <dbReference type="Proteomes" id="UP001190700"/>
    </source>
</evidence>
<proteinExistence type="predicted"/>
<comment type="caution">
    <text evidence="2">The sequence shown here is derived from an EMBL/GenBank/DDBJ whole genome shotgun (WGS) entry which is preliminary data.</text>
</comment>
<protein>
    <submittedName>
        <fullName evidence="2">Uncharacterized protein</fullName>
    </submittedName>
</protein>
<dbReference type="AlphaFoldDB" id="A0AAE0FII9"/>
<evidence type="ECO:0000256" key="1">
    <source>
        <dbReference type="SAM" id="MobiDB-lite"/>
    </source>
</evidence>
<feature type="compositionally biased region" description="Polar residues" evidence="1">
    <location>
        <begin position="52"/>
        <end position="70"/>
    </location>
</feature>
<reference evidence="2 3" key="1">
    <citation type="journal article" date="2015" name="Genome Biol. Evol.">
        <title>Comparative Genomics of a Bacterivorous Green Alga Reveals Evolutionary Causalities and Consequences of Phago-Mixotrophic Mode of Nutrition.</title>
        <authorList>
            <person name="Burns J.A."/>
            <person name="Paasch A."/>
            <person name="Narechania A."/>
            <person name="Kim E."/>
        </authorList>
    </citation>
    <scope>NUCLEOTIDE SEQUENCE [LARGE SCALE GENOMIC DNA]</scope>
    <source>
        <strain evidence="2 3">PLY_AMNH</strain>
    </source>
</reference>
<name>A0AAE0FII9_9CHLO</name>
<sequence length="275" mass="29421">MEDNDNMESPLEDHELPEGASPDAEDIEGTDDVGILRSAFKAVQNFIRQEASKQAQVSPADTSSTCSTPARSIPTASRVVEDITNSAPSQAPSASTSVESIPPAVNPEKPQDPVDNAENLHAEEVEAPVDEDEDDGTPPEKPCEAVARSDGVKGKREAGKRIIEWGVPEGKGEAAAKRAKKLEYLGIVHAYYSTANKWPNCQTTVKLAKSIGITGSYDILAELVRKSYAEAQKRAATLQTAKAALALIDENEKPTEFVAASKKLASAQKCFDSNK</sequence>
<keyword evidence="3" id="KW-1185">Reference proteome</keyword>
<gene>
    <name evidence="2" type="ORF">CYMTET_30912</name>
</gene>
<organism evidence="2 3">
    <name type="scientific">Cymbomonas tetramitiformis</name>
    <dbReference type="NCBI Taxonomy" id="36881"/>
    <lineage>
        <taxon>Eukaryota</taxon>
        <taxon>Viridiplantae</taxon>
        <taxon>Chlorophyta</taxon>
        <taxon>Pyramimonadophyceae</taxon>
        <taxon>Pyramimonadales</taxon>
        <taxon>Pyramimonadaceae</taxon>
        <taxon>Cymbomonas</taxon>
    </lineage>
</organism>